<dbReference type="EMBL" id="QORN01000028">
    <property type="protein sequence ID" value="MBD5806861.1"/>
    <property type="molecule type" value="Genomic_DNA"/>
</dbReference>
<keyword evidence="2" id="KW-1185">Reference proteome</keyword>
<accession>A0ABR8P823</accession>
<gene>
    <name evidence="1" type="ORF">DTK66_07115</name>
</gene>
<dbReference type="Proteomes" id="UP000704341">
    <property type="component" value="Unassembled WGS sequence"/>
</dbReference>
<name>A0ABR8P823_9LACO</name>
<evidence type="ECO:0000313" key="1">
    <source>
        <dbReference type="EMBL" id="MBD5806861.1"/>
    </source>
</evidence>
<dbReference type="Pfam" id="PF21825">
    <property type="entry name" value="crAss001_48"/>
    <property type="match status" value="1"/>
</dbReference>
<comment type="caution">
    <text evidence="1">The sequence shown here is derived from an EMBL/GenBank/DDBJ whole genome shotgun (WGS) entry which is preliminary data.</text>
</comment>
<protein>
    <submittedName>
        <fullName evidence="1">Uncharacterized protein</fullName>
    </submittedName>
</protein>
<sequence length="79" mass="9357">MKSASELYVSLTKEHTELTKKIIKIEKFMKTDDYVDLEAKEKRLLIIQQNIMFAYADVLLQRIDEAKDQESMWQTFDPA</sequence>
<dbReference type="RefSeq" id="WP_191668220.1">
    <property type="nucleotide sequence ID" value="NZ_QORN01000028.1"/>
</dbReference>
<organism evidence="1 2">
    <name type="scientific">Limosilactobacillus walteri</name>
    <dbReference type="NCBI Taxonomy" id="2268022"/>
    <lineage>
        <taxon>Bacteria</taxon>
        <taxon>Bacillati</taxon>
        <taxon>Bacillota</taxon>
        <taxon>Bacilli</taxon>
        <taxon>Lactobacillales</taxon>
        <taxon>Lactobacillaceae</taxon>
        <taxon>Limosilactobacillus</taxon>
    </lineage>
</organism>
<proteinExistence type="predicted"/>
<evidence type="ECO:0000313" key="2">
    <source>
        <dbReference type="Proteomes" id="UP000704341"/>
    </source>
</evidence>
<dbReference type="InterPro" id="IPR054052">
    <property type="entry name" value="Y16Q-like"/>
</dbReference>
<reference evidence="1 2" key="1">
    <citation type="submission" date="2018-07" db="EMBL/GenBank/DDBJ databases">
        <title>Phylogenomic Insights into understanding Host Adaptation of Lactobacillus reuteri by a novel species, Lactobacillus spp. M31.</title>
        <authorList>
            <person name="Sharma S."/>
            <person name="Patil P."/>
            <person name="Korpole S."/>
            <person name="Patil P.B."/>
        </authorList>
    </citation>
    <scope>NUCLEOTIDE SEQUENCE [LARGE SCALE GENOMIC DNA]</scope>
    <source>
        <strain evidence="1 2">M31</strain>
    </source>
</reference>